<evidence type="ECO:0000256" key="5">
    <source>
        <dbReference type="ARBA" id="ARBA00043266"/>
    </source>
</evidence>
<dbReference type="PANTHER" id="PTHR19367:SF18">
    <property type="entry name" value="T CELL RECEPTOR ALPHA VARIABLE 16"/>
    <property type="match status" value="1"/>
</dbReference>
<evidence type="ECO:0000256" key="6">
    <source>
        <dbReference type="SAM" id="SignalP"/>
    </source>
</evidence>
<keyword evidence="5" id="KW-1279">T cell receptor</keyword>
<dbReference type="STRING" id="144197.ENSSPAP00000010648"/>
<keyword evidence="5" id="KW-0391">Immunity</keyword>
<dbReference type="InterPro" id="IPR051287">
    <property type="entry name" value="TCR_variable_region"/>
</dbReference>
<keyword evidence="1 6" id="KW-0732">Signal</keyword>
<evidence type="ECO:0000259" key="7">
    <source>
        <dbReference type="PROSITE" id="PS50835"/>
    </source>
</evidence>
<dbReference type="InterPro" id="IPR003599">
    <property type="entry name" value="Ig_sub"/>
</dbReference>
<reference evidence="8" key="1">
    <citation type="submission" date="2023-09" db="UniProtKB">
        <authorList>
            <consortium name="Ensembl"/>
        </authorList>
    </citation>
    <scope>IDENTIFICATION</scope>
</reference>
<dbReference type="AlphaFoldDB" id="A0A3B4ZP10"/>
<dbReference type="InterPro" id="IPR007110">
    <property type="entry name" value="Ig-like_dom"/>
</dbReference>
<dbReference type="GO" id="GO:0042101">
    <property type="term" value="C:T cell receptor complex"/>
    <property type="evidence" value="ECO:0007669"/>
    <property type="project" value="UniProtKB-KW"/>
</dbReference>
<name>A0A3B4ZP10_9TELE</name>
<proteinExistence type="predicted"/>
<dbReference type="InterPro" id="IPR013106">
    <property type="entry name" value="Ig_V-set"/>
</dbReference>
<keyword evidence="4" id="KW-0393">Immunoglobulin domain</keyword>
<protein>
    <recommendedName>
        <fullName evidence="7">Ig-like domain-containing protein</fullName>
    </recommendedName>
</protein>
<dbReference type="Ensembl" id="ENSSPAT00000010829.1">
    <property type="protein sequence ID" value="ENSSPAP00000010648.1"/>
    <property type="gene ID" value="ENSSPAG00000008095.1"/>
</dbReference>
<evidence type="ECO:0000256" key="4">
    <source>
        <dbReference type="ARBA" id="ARBA00023319"/>
    </source>
</evidence>
<dbReference type="Pfam" id="PF07686">
    <property type="entry name" value="V-set"/>
    <property type="match status" value="1"/>
</dbReference>
<evidence type="ECO:0000256" key="1">
    <source>
        <dbReference type="ARBA" id="ARBA00022729"/>
    </source>
</evidence>
<evidence type="ECO:0000256" key="2">
    <source>
        <dbReference type="ARBA" id="ARBA00023130"/>
    </source>
</evidence>
<evidence type="ECO:0000313" key="8">
    <source>
        <dbReference type="Ensembl" id="ENSSPAP00000010648.1"/>
    </source>
</evidence>
<dbReference type="SMART" id="SM00406">
    <property type="entry name" value="IGv"/>
    <property type="match status" value="1"/>
</dbReference>
<evidence type="ECO:0000256" key="3">
    <source>
        <dbReference type="ARBA" id="ARBA00023170"/>
    </source>
</evidence>
<feature type="signal peptide" evidence="6">
    <location>
        <begin position="1"/>
        <end position="21"/>
    </location>
</feature>
<dbReference type="GO" id="GO:0002250">
    <property type="term" value="P:adaptive immune response"/>
    <property type="evidence" value="ECO:0007669"/>
    <property type="project" value="UniProtKB-KW"/>
</dbReference>
<keyword evidence="2" id="KW-1064">Adaptive immunity</keyword>
<organism evidence="8">
    <name type="scientific">Stegastes partitus</name>
    <name type="common">bicolor damselfish</name>
    <dbReference type="NCBI Taxonomy" id="144197"/>
    <lineage>
        <taxon>Eukaryota</taxon>
        <taxon>Metazoa</taxon>
        <taxon>Chordata</taxon>
        <taxon>Craniata</taxon>
        <taxon>Vertebrata</taxon>
        <taxon>Euteleostomi</taxon>
        <taxon>Actinopterygii</taxon>
        <taxon>Neopterygii</taxon>
        <taxon>Teleostei</taxon>
        <taxon>Neoteleostei</taxon>
        <taxon>Acanthomorphata</taxon>
        <taxon>Ovalentaria</taxon>
        <taxon>Pomacentridae</taxon>
        <taxon>Stegastes</taxon>
    </lineage>
</organism>
<dbReference type="InterPro" id="IPR013783">
    <property type="entry name" value="Ig-like_fold"/>
</dbReference>
<accession>A0A3B4ZP10</accession>
<sequence>FFLIVLLMASFSLLFPGLIAGDTISPGQDEVSGTEGQSVTLSCNYEADNDGYTRRLYWYKHHSDLQAPQFILWKGAKGNRGENIPDKGKYESQTSATSTTLTIRELTLADTALYYCAVEKDTHGESSNHLTSEESFKWPHLMMSVVSNLTYSATIQDPTTMREDHTILTLSPAETLQFRFEI</sequence>
<dbReference type="GeneTree" id="ENSGT01150000287696"/>
<dbReference type="SMART" id="SM00409">
    <property type="entry name" value="IG"/>
    <property type="match status" value="1"/>
</dbReference>
<dbReference type="Gene3D" id="2.60.40.10">
    <property type="entry name" value="Immunoglobulins"/>
    <property type="match status" value="1"/>
</dbReference>
<feature type="domain" description="Ig-like" evidence="7">
    <location>
        <begin position="16"/>
        <end position="132"/>
    </location>
</feature>
<dbReference type="PROSITE" id="PS50835">
    <property type="entry name" value="IG_LIKE"/>
    <property type="match status" value="1"/>
</dbReference>
<dbReference type="SUPFAM" id="SSF48726">
    <property type="entry name" value="Immunoglobulin"/>
    <property type="match status" value="1"/>
</dbReference>
<dbReference type="InterPro" id="IPR036179">
    <property type="entry name" value="Ig-like_dom_sf"/>
</dbReference>
<feature type="chain" id="PRO_5017261609" description="Ig-like domain-containing protein" evidence="6">
    <location>
        <begin position="22"/>
        <end position="182"/>
    </location>
</feature>
<dbReference type="PANTHER" id="PTHR19367">
    <property type="entry name" value="T-CELL RECEPTOR ALPHA CHAIN V REGION"/>
    <property type="match status" value="1"/>
</dbReference>
<keyword evidence="3" id="KW-0675">Receptor</keyword>